<gene>
    <name evidence="1" type="ORF">VE25_20130</name>
</gene>
<dbReference type="AlphaFoldDB" id="A0A0F5FEM5"/>
<dbReference type="PANTHER" id="PTHR43857:SF1">
    <property type="entry name" value="YJGH FAMILY PROTEIN"/>
    <property type="match status" value="1"/>
</dbReference>
<proteinExistence type="predicted"/>
<dbReference type="Proteomes" id="UP000033632">
    <property type="component" value="Unassembled WGS sequence"/>
</dbReference>
<protein>
    <submittedName>
        <fullName evidence="1">Endoribonuclease L-PSP</fullName>
    </submittedName>
</protein>
<sequence>MAQPLVPASIHPPFAPYSHGMVVPEGQRIVFCSGQLGIGADGTIPPDCAGQTRLCFANIAAILAEAGMTLADVVRINAYVTGREHLPDYMAVRNALFAQPYPASTLMIVSGFARPEFVVEIEAVAAGT</sequence>
<keyword evidence="2" id="KW-1185">Reference proteome</keyword>
<dbReference type="PATRIC" id="fig|443610.3.peg.2347"/>
<evidence type="ECO:0000313" key="1">
    <source>
        <dbReference type="EMBL" id="KKB07015.1"/>
    </source>
</evidence>
<dbReference type="Gene3D" id="3.30.1330.40">
    <property type="entry name" value="RutC-like"/>
    <property type="match status" value="1"/>
</dbReference>
<dbReference type="STRING" id="443610.VE25_20130"/>
<organism evidence="1 2">
    <name type="scientific">Devosia geojensis</name>
    <dbReference type="NCBI Taxonomy" id="443610"/>
    <lineage>
        <taxon>Bacteria</taxon>
        <taxon>Pseudomonadati</taxon>
        <taxon>Pseudomonadota</taxon>
        <taxon>Alphaproteobacteria</taxon>
        <taxon>Hyphomicrobiales</taxon>
        <taxon>Devosiaceae</taxon>
        <taxon>Devosia</taxon>
    </lineage>
</organism>
<name>A0A0F5FEM5_9HYPH</name>
<dbReference type="InterPro" id="IPR006175">
    <property type="entry name" value="YjgF/YER057c/UK114"/>
</dbReference>
<dbReference type="Pfam" id="PF01042">
    <property type="entry name" value="Ribonuc_L-PSP"/>
    <property type="match status" value="1"/>
</dbReference>
<comment type="caution">
    <text evidence="1">The sequence shown here is derived from an EMBL/GenBank/DDBJ whole genome shotgun (WGS) entry which is preliminary data.</text>
</comment>
<dbReference type="PANTHER" id="PTHR43857">
    <property type="entry name" value="BLR7761 PROTEIN"/>
    <property type="match status" value="1"/>
</dbReference>
<dbReference type="EMBL" id="JZEX01000185">
    <property type="protein sequence ID" value="KKB07015.1"/>
    <property type="molecule type" value="Genomic_DNA"/>
</dbReference>
<dbReference type="RefSeq" id="WP_046110519.1">
    <property type="nucleotide sequence ID" value="NZ_JZEX01000185.1"/>
</dbReference>
<dbReference type="SUPFAM" id="SSF55298">
    <property type="entry name" value="YjgF-like"/>
    <property type="match status" value="1"/>
</dbReference>
<evidence type="ECO:0000313" key="2">
    <source>
        <dbReference type="Proteomes" id="UP000033632"/>
    </source>
</evidence>
<dbReference type="InterPro" id="IPR035959">
    <property type="entry name" value="RutC-like_sf"/>
</dbReference>
<accession>A0A0F5FEM5</accession>
<dbReference type="OrthoDB" id="9799840at2"/>
<reference evidence="1 2" key="1">
    <citation type="submission" date="2015-03" db="EMBL/GenBank/DDBJ databases">
        <authorList>
            <person name="Hassan Y.I."/>
            <person name="Lepp D."/>
            <person name="Li X.-Z."/>
            <person name="Zhou T."/>
        </authorList>
    </citation>
    <scope>NUCLEOTIDE SEQUENCE [LARGE SCALE GENOMIC DNA]</scope>
    <source>
        <strain evidence="1 2">BD-c194</strain>
    </source>
</reference>